<feature type="chain" id="PRO_5038600725" evidence="1">
    <location>
        <begin position="24"/>
        <end position="155"/>
    </location>
</feature>
<feature type="signal peptide" evidence="1">
    <location>
        <begin position="1"/>
        <end position="23"/>
    </location>
</feature>
<dbReference type="Proteomes" id="UP000553209">
    <property type="component" value="Unassembled WGS sequence"/>
</dbReference>
<reference evidence="2 3" key="1">
    <citation type="submission" date="2020-04" db="EMBL/GenBank/DDBJ databases">
        <title>MicrobeNet Type strains.</title>
        <authorList>
            <person name="Nicholson A.C."/>
        </authorList>
    </citation>
    <scope>NUCLEOTIDE SEQUENCE [LARGE SCALE GENOMIC DNA]</scope>
    <source>
        <strain evidence="2 3">ATCC 23612</strain>
    </source>
</reference>
<organism evidence="2 3">
    <name type="scientific">Nocardiopsis alborubida</name>
    <dbReference type="NCBI Taxonomy" id="146802"/>
    <lineage>
        <taxon>Bacteria</taxon>
        <taxon>Bacillati</taxon>
        <taxon>Actinomycetota</taxon>
        <taxon>Actinomycetes</taxon>
        <taxon>Streptosporangiales</taxon>
        <taxon>Nocardiopsidaceae</taxon>
        <taxon>Nocardiopsis</taxon>
    </lineage>
</organism>
<evidence type="ECO:0000313" key="2">
    <source>
        <dbReference type="EMBL" id="NKY98550.1"/>
    </source>
</evidence>
<dbReference type="AlphaFoldDB" id="A0A7X6MFE9"/>
<accession>A0A7X6MFE9</accession>
<comment type="caution">
    <text evidence="2">The sequence shown here is derived from an EMBL/GenBank/DDBJ whole genome shotgun (WGS) entry which is preliminary data.</text>
</comment>
<dbReference type="EMBL" id="JAAXPG010000010">
    <property type="protein sequence ID" value="NKY98550.1"/>
    <property type="molecule type" value="Genomic_DNA"/>
</dbReference>
<dbReference type="RefSeq" id="WP_061078201.1">
    <property type="nucleotide sequence ID" value="NZ_JAAXPG010000010.1"/>
</dbReference>
<proteinExistence type="predicted"/>
<keyword evidence="1" id="KW-0732">Signal</keyword>
<gene>
    <name evidence="2" type="ORF">HGB44_12905</name>
</gene>
<protein>
    <submittedName>
        <fullName evidence="2">DUF3515 domain-containing protein</fullName>
    </submittedName>
</protein>
<dbReference type="PROSITE" id="PS51257">
    <property type="entry name" value="PROKAR_LIPOPROTEIN"/>
    <property type="match status" value="1"/>
</dbReference>
<evidence type="ECO:0000313" key="3">
    <source>
        <dbReference type="Proteomes" id="UP000553209"/>
    </source>
</evidence>
<dbReference type="Pfam" id="PF12028">
    <property type="entry name" value="DUF3515"/>
    <property type="match status" value="1"/>
</dbReference>
<evidence type="ECO:0000256" key="1">
    <source>
        <dbReference type="SAM" id="SignalP"/>
    </source>
</evidence>
<keyword evidence="3" id="KW-1185">Reference proteome</keyword>
<name>A0A7X6MFE9_9ACTN</name>
<sequence>MLSRYAYAGVVAALALVATGCGAQTVRMQPPEADAAAAEVCADLVAALPDTLLGAERARVRPDSELTAAWGDPPIGLRCGVERPVTLTSTSYLQEVNGVPWLPQPEDAPTMYTAIGHEAYVELSVPAAHGAPAAALSTVSDLIVEHVPALPEGEL</sequence>
<dbReference type="InterPro" id="IPR021903">
    <property type="entry name" value="DUF3515"/>
</dbReference>